<dbReference type="GO" id="GO:0003725">
    <property type="term" value="F:double-stranded RNA binding"/>
    <property type="evidence" value="ECO:0007669"/>
    <property type="project" value="InterPro"/>
</dbReference>
<dbReference type="InterPro" id="IPR003442">
    <property type="entry name" value="T6A_TsaE"/>
</dbReference>
<dbReference type="InterPro" id="IPR027417">
    <property type="entry name" value="P-loop_NTPase"/>
</dbReference>
<evidence type="ECO:0000256" key="10">
    <source>
        <dbReference type="ARBA" id="ARBA00029774"/>
    </source>
</evidence>
<dbReference type="NCBIfam" id="TIGR00150">
    <property type="entry name" value="T6A_YjeE"/>
    <property type="match status" value="1"/>
</dbReference>
<dbReference type="GO" id="GO:0006450">
    <property type="term" value="P:regulation of translational fidelity"/>
    <property type="evidence" value="ECO:0007669"/>
    <property type="project" value="TreeGrafter"/>
</dbReference>
<evidence type="ECO:0000256" key="5">
    <source>
        <dbReference type="ARBA" id="ARBA00022679"/>
    </source>
</evidence>
<dbReference type="GO" id="GO:0000049">
    <property type="term" value="F:tRNA binding"/>
    <property type="evidence" value="ECO:0007669"/>
    <property type="project" value="TreeGrafter"/>
</dbReference>
<dbReference type="Proteomes" id="UP000178851">
    <property type="component" value="Unassembled WGS sequence"/>
</dbReference>
<comment type="similarity">
    <text evidence="2">Belongs to the SUA5 family.</text>
</comment>
<proteinExistence type="inferred from homology"/>
<dbReference type="GO" id="GO:0002949">
    <property type="term" value="P:tRNA threonylcarbamoyladenosine modification"/>
    <property type="evidence" value="ECO:0007669"/>
    <property type="project" value="InterPro"/>
</dbReference>
<dbReference type="NCBIfam" id="TIGR00057">
    <property type="entry name" value="L-threonylcarbamoyladenylate synthase"/>
    <property type="match status" value="1"/>
</dbReference>
<dbReference type="GO" id="GO:0061710">
    <property type="term" value="F:L-threonylcarbamoyladenylate synthase"/>
    <property type="evidence" value="ECO:0007669"/>
    <property type="project" value="UniProtKB-EC"/>
</dbReference>
<sequence>MKILTQKKTSIDEVVETLKKGGLVIMPTETLYGAFVDATNPKAVKKLTQYKNRPFGKPYSVAVTTQKMAEKYVELNETAKNLYKTFLPGPMTIVSKGRHNVANGVESETGSLGIRIPDYKLVTDIVKKLGKPLTATSANASYKARPYKVLDILGNISEKQKKLIDLIIDSGELPHNEPSTVIDTILDASVVLRQGKIKLKGKNEVLSKSEENTQNIGKELWQKYEKYYGKRAIVFALEGPMGAGKTQFTKGLARAMGINDEVVSPTYNLEEEYDKGKLLHIDAWRMLSDSEFVELDFAKKITDKSIISIEWADKVSDEIRKYSEEAIVVWIKIIYLSRRSKTKKGGDNERLISWETI</sequence>
<dbReference type="Pfam" id="PF02367">
    <property type="entry name" value="TsaE"/>
    <property type="match status" value="1"/>
</dbReference>
<dbReference type="PROSITE" id="PS51163">
    <property type="entry name" value="YRDC"/>
    <property type="match status" value="1"/>
</dbReference>
<dbReference type="InterPro" id="IPR050156">
    <property type="entry name" value="TC-AMP_synthase_SUA5"/>
</dbReference>
<keyword evidence="8" id="KW-0547">Nucleotide-binding</keyword>
<evidence type="ECO:0000256" key="6">
    <source>
        <dbReference type="ARBA" id="ARBA00022694"/>
    </source>
</evidence>
<dbReference type="EMBL" id="MGGI01000001">
    <property type="protein sequence ID" value="OGM28009.1"/>
    <property type="molecule type" value="Genomic_DNA"/>
</dbReference>
<dbReference type="AlphaFoldDB" id="A0A1F7YMA0"/>
<evidence type="ECO:0000256" key="2">
    <source>
        <dbReference type="ARBA" id="ARBA00007663"/>
    </source>
</evidence>
<dbReference type="SUPFAM" id="SSF52540">
    <property type="entry name" value="P-loop containing nucleoside triphosphate hydrolases"/>
    <property type="match status" value="1"/>
</dbReference>
<comment type="catalytic activity">
    <reaction evidence="11">
        <text>L-threonine + hydrogencarbonate + ATP = L-threonylcarbamoyladenylate + diphosphate + H2O</text>
        <dbReference type="Rhea" id="RHEA:36407"/>
        <dbReference type="ChEBI" id="CHEBI:15377"/>
        <dbReference type="ChEBI" id="CHEBI:17544"/>
        <dbReference type="ChEBI" id="CHEBI:30616"/>
        <dbReference type="ChEBI" id="CHEBI:33019"/>
        <dbReference type="ChEBI" id="CHEBI:57926"/>
        <dbReference type="ChEBI" id="CHEBI:73682"/>
        <dbReference type="EC" id="2.7.7.87"/>
    </reaction>
</comment>
<evidence type="ECO:0000313" key="14">
    <source>
        <dbReference type="Proteomes" id="UP000178851"/>
    </source>
</evidence>
<dbReference type="InterPro" id="IPR006070">
    <property type="entry name" value="Sua5-like_dom"/>
</dbReference>
<dbReference type="InterPro" id="IPR017945">
    <property type="entry name" value="DHBP_synth_RibB-like_a/b_dom"/>
</dbReference>
<evidence type="ECO:0000256" key="4">
    <source>
        <dbReference type="ARBA" id="ARBA00022490"/>
    </source>
</evidence>
<evidence type="ECO:0000259" key="12">
    <source>
        <dbReference type="PROSITE" id="PS51163"/>
    </source>
</evidence>
<dbReference type="GO" id="GO:0005737">
    <property type="term" value="C:cytoplasm"/>
    <property type="evidence" value="ECO:0007669"/>
    <property type="project" value="UniProtKB-SubCell"/>
</dbReference>
<protein>
    <recommendedName>
        <fullName evidence="10">L-threonylcarbamoyladenylate synthase</fullName>
        <ecNumber evidence="3">2.7.7.87</ecNumber>
    </recommendedName>
    <alternativeName>
        <fullName evidence="10">L-threonylcarbamoyladenylate synthase</fullName>
    </alternativeName>
</protein>
<dbReference type="GO" id="GO:0005524">
    <property type="term" value="F:ATP binding"/>
    <property type="evidence" value="ECO:0007669"/>
    <property type="project" value="UniProtKB-KW"/>
</dbReference>
<keyword evidence="6" id="KW-0819">tRNA processing</keyword>
<comment type="caution">
    <text evidence="13">The sequence shown here is derived from an EMBL/GenBank/DDBJ whole genome shotgun (WGS) entry which is preliminary data.</text>
</comment>
<comment type="subcellular location">
    <subcellularLocation>
        <location evidence="1">Cytoplasm</location>
    </subcellularLocation>
</comment>
<reference evidence="13 14" key="1">
    <citation type="journal article" date="2016" name="Nat. Commun.">
        <title>Thousands of microbial genomes shed light on interconnected biogeochemical processes in an aquifer system.</title>
        <authorList>
            <person name="Anantharaman K."/>
            <person name="Brown C.T."/>
            <person name="Hug L.A."/>
            <person name="Sharon I."/>
            <person name="Castelle C.J."/>
            <person name="Probst A.J."/>
            <person name="Thomas B.C."/>
            <person name="Singh A."/>
            <person name="Wilkins M.J."/>
            <person name="Karaoz U."/>
            <person name="Brodie E.L."/>
            <person name="Williams K.H."/>
            <person name="Hubbard S.S."/>
            <person name="Banfield J.F."/>
        </authorList>
    </citation>
    <scope>NUCLEOTIDE SEQUENCE [LARGE SCALE GENOMIC DNA]</scope>
</reference>
<evidence type="ECO:0000256" key="11">
    <source>
        <dbReference type="ARBA" id="ARBA00048366"/>
    </source>
</evidence>
<dbReference type="PANTHER" id="PTHR17490:SF16">
    <property type="entry name" value="THREONYLCARBAMOYL-AMP SYNTHASE"/>
    <property type="match status" value="1"/>
</dbReference>
<evidence type="ECO:0000313" key="13">
    <source>
        <dbReference type="EMBL" id="OGM28009.1"/>
    </source>
</evidence>
<evidence type="ECO:0000256" key="7">
    <source>
        <dbReference type="ARBA" id="ARBA00022695"/>
    </source>
</evidence>
<accession>A0A1F7YMA0</accession>
<gene>
    <name evidence="13" type="ORF">A2627_00505</name>
</gene>
<evidence type="ECO:0000256" key="9">
    <source>
        <dbReference type="ARBA" id="ARBA00022840"/>
    </source>
</evidence>
<feature type="domain" description="YrdC-like" evidence="12">
    <location>
        <begin position="8"/>
        <end position="197"/>
    </location>
</feature>
<keyword evidence="4" id="KW-0963">Cytoplasm</keyword>
<dbReference type="SUPFAM" id="SSF55821">
    <property type="entry name" value="YrdC/RibB"/>
    <property type="match status" value="1"/>
</dbReference>
<evidence type="ECO:0000256" key="3">
    <source>
        <dbReference type="ARBA" id="ARBA00012584"/>
    </source>
</evidence>
<evidence type="ECO:0000256" key="8">
    <source>
        <dbReference type="ARBA" id="ARBA00022741"/>
    </source>
</evidence>
<dbReference type="EC" id="2.7.7.87" evidence="3"/>
<keyword evidence="7" id="KW-0548">Nucleotidyltransferase</keyword>
<dbReference type="Gene3D" id="3.40.50.300">
    <property type="entry name" value="P-loop containing nucleotide triphosphate hydrolases"/>
    <property type="match status" value="1"/>
</dbReference>
<name>A0A1F7YMA0_9BACT</name>
<evidence type="ECO:0000256" key="1">
    <source>
        <dbReference type="ARBA" id="ARBA00004496"/>
    </source>
</evidence>
<keyword evidence="9" id="KW-0067">ATP-binding</keyword>
<dbReference type="PANTHER" id="PTHR17490">
    <property type="entry name" value="SUA5"/>
    <property type="match status" value="1"/>
</dbReference>
<dbReference type="Pfam" id="PF01300">
    <property type="entry name" value="Sua5_yciO_yrdC"/>
    <property type="match status" value="1"/>
</dbReference>
<keyword evidence="5" id="KW-0808">Transferase</keyword>
<organism evidence="13 14">
    <name type="scientific">Candidatus Woesebacteria bacterium RIFCSPHIGHO2_01_FULL_39_28</name>
    <dbReference type="NCBI Taxonomy" id="1802496"/>
    <lineage>
        <taxon>Bacteria</taxon>
        <taxon>Candidatus Woeseibacteriota</taxon>
    </lineage>
</organism>
<dbReference type="Gene3D" id="3.90.870.10">
    <property type="entry name" value="DHBP synthase"/>
    <property type="match status" value="1"/>
</dbReference>